<dbReference type="EMBL" id="VNKQ01000002">
    <property type="protein sequence ID" value="KAG0652834.1"/>
    <property type="molecule type" value="Genomic_DNA"/>
</dbReference>
<feature type="compositionally biased region" description="Basic and acidic residues" evidence="1">
    <location>
        <begin position="263"/>
        <end position="281"/>
    </location>
</feature>
<proteinExistence type="predicted"/>
<keyword evidence="2" id="KW-1133">Transmembrane helix</keyword>
<dbReference type="AlphaFoldDB" id="A0A9P6VSM8"/>
<dbReference type="OrthoDB" id="5344006at2759"/>
<dbReference type="Proteomes" id="UP000785200">
    <property type="component" value="Unassembled WGS sequence"/>
</dbReference>
<feature type="transmembrane region" description="Helical" evidence="2">
    <location>
        <begin position="85"/>
        <end position="105"/>
    </location>
</feature>
<comment type="caution">
    <text evidence="3">The sequence shown here is derived from an EMBL/GenBank/DDBJ whole genome shotgun (WGS) entry which is preliminary data.</text>
</comment>
<evidence type="ECO:0000313" key="4">
    <source>
        <dbReference type="Proteomes" id="UP000785200"/>
    </source>
</evidence>
<sequence length="281" mass="32034">MAIHRNKRGGRPSPYRRRFLFHGLRSAQLISSIVVSGIMAYFIHYLREEHFSIPWTFIIVRPLTAIISYARSNRENEQSLTPCCIQLLAVSLATVTALTITIILYNFTYLSPRFNMFLNGSISFFWALGLALLSWSVSTSHVLQKQCTGKVWGGTVEAGVCRDYKALWSMTLIGTVSTLVALLLDIRTHRLATRRGAYNLPEDDKDAQRLNEMKSMRVRNEGYDAPKDQSAVTSTAFDEGDIGYHNRYGTEEDEREAVPHSPLEQKREEPDMGYHGQFFRD</sequence>
<feature type="transmembrane region" description="Helical" evidence="2">
    <location>
        <begin position="20"/>
        <end position="43"/>
    </location>
</feature>
<evidence type="ECO:0008006" key="5">
    <source>
        <dbReference type="Google" id="ProtNLM"/>
    </source>
</evidence>
<feature type="region of interest" description="Disordered" evidence="1">
    <location>
        <begin position="238"/>
        <end position="281"/>
    </location>
</feature>
<feature type="transmembrane region" description="Helical" evidence="2">
    <location>
        <begin position="166"/>
        <end position="186"/>
    </location>
</feature>
<keyword evidence="2" id="KW-0812">Transmembrane</keyword>
<gene>
    <name evidence="3" type="ORF">D0Z07_0017</name>
</gene>
<accession>A0A9P6VSM8</accession>
<organism evidence="3 4">
    <name type="scientific">Hyphodiscus hymeniophilus</name>
    <dbReference type="NCBI Taxonomy" id="353542"/>
    <lineage>
        <taxon>Eukaryota</taxon>
        <taxon>Fungi</taxon>
        <taxon>Dikarya</taxon>
        <taxon>Ascomycota</taxon>
        <taxon>Pezizomycotina</taxon>
        <taxon>Leotiomycetes</taxon>
        <taxon>Helotiales</taxon>
        <taxon>Hyphodiscaceae</taxon>
        <taxon>Hyphodiscus</taxon>
    </lineage>
</organism>
<evidence type="ECO:0000256" key="1">
    <source>
        <dbReference type="SAM" id="MobiDB-lite"/>
    </source>
</evidence>
<name>A0A9P6VSM8_9HELO</name>
<feature type="transmembrane region" description="Helical" evidence="2">
    <location>
        <begin position="117"/>
        <end position="135"/>
    </location>
</feature>
<evidence type="ECO:0000313" key="3">
    <source>
        <dbReference type="EMBL" id="KAG0652834.1"/>
    </source>
</evidence>
<evidence type="ECO:0000256" key="2">
    <source>
        <dbReference type="SAM" id="Phobius"/>
    </source>
</evidence>
<reference evidence="3" key="1">
    <citation type="submission" date="2019-07" db="EMBL/GenBank/DDBJ databases">
        <title>Hyphodiscus hymeniophilus genome sequencing and assembly.</title>
        <authorList>
            <person name="Kramer G."/>
            <person name="Nodwell J."/>
        </authorList>
    </citation>
    <scope>NUCLEOTIDE SEQUENCE</scope>
    <source>
        <strain evidence="3">ATCC 34498</strain>
    </source>
</reference>
<protein>
    <recommendedName>
        <fullName evidence="5">MARVEL domain-containing protein</fullName>
    </recommendedName>
</protein>
<keyword evidence="2" id="KW-0472">Membrane</keyword>
<keyword evidence="4" id="KW-1185">Reference proteome</keyword>